<name>A0ACB5UCB3_AMBMO</name>
<evidence type="ECO:0000313" key="2">
    <source>
        <dbReference type="Proteomes" id="UP001165064"/>
    </source>
</evidence>
<dbReference type="Proteomes" id="UP001165064">
    <property type="component" value="Unassembled WGS sequence"/>
</dbReference>
<sequence>MGNLKLQSLPITKTESLEALKRSRTSLELIRNILDESMNEAKVESKFTTKNTILNSERDRYGFKKANHYIDRETYDEWWSQYSKYLIKRKKKWVKLMAKNGLYNDTSADGNGNGGGVDGSGAEKEFVPVRFPPRSDDLRRFVRKGIPSEWRGNAWFYFAKGHIKLSENKGVRIYIVRFLRTSISITPKTTKKVHCWARLEEC</sequence>
<gene>
    <name evidence="1" type="ORF">Amon02_001287300</name>
</gene>
<proteinExistence type="predicted"/>
<keyword evidence="2" id="KW-1185">Reference proteome</keyword>
<reference evidence="1" key="1">
    <citation type="submission" date="2023-04" db="EMBL/GenBank/DDBJ databases">
        <title>Ambrosiozyma monospora NBRC 10751.</title>
        <authorList>
            <person name="Ichikawa N."/>
            <person name="Sato H."/>
            <person name="Tonouchi N."/>
        </authorList>
    </citation>
    <scope>NUCLEOTIDE SEQUENCE</scope>
    <source>
        <strain evidence="1">NBRC 10751</strain>
    </source>
</reference>
<evidence type="ECO:0000313" key="1">
    <source>
        <dbReference type="EMBL" id="GMF07371.1"/>
    </source>
</evidence>
<accession>A0ACB5UCB3</accession>
<protein>
    <submittedName>
        <fullName evidence="1">Unnamed protein product</fullName>
    </submittedName>
</protein>
<comment type="caution">
    <text evidence="1">The sequence shown here is derived from an EMBL/GenBank/DDBJ whole genome shotgun (WGS) entry which is preliminary data.</text>
</comment>
<dbReference type="EMBL" id="BSXS01016161">
    <property type="protein sequence ID" value="GMF07371.1"/>
    <property type="molecule type" value="Genomic_DNA"/>
</dbReference>
<organism evidence="1 2">
    <name type="scientific">Ambrosiozyma monospora</name>
    <name type="common">Yeast</name>
    <name type="synonym">Endomycopsis monosporus</name>
    <dbReference type="NCBI Taxonomy" id="43982"/>
    <lineage>
        <taxon>Eukaryota</taxon>
        <taxon>Fungi</taxon>
        <taxon>Dikarya</taxon>
        <taxon>Ascomycota</taxon>
        <taxon>Saccharomycotina</taxon>
        <taxon>Pichiomycetes</taxon>
        <taxon>Pichiales</taxon>
        <taxon>Pichiaceae</taxon>
        <taxon>Ambrosiozyma</taxon>
    </lineage>
</organism>